<dbReference type="STRING" id="1125699.HMPREF9194_01795"/>
<gene>
    <name evidence="2" type="ORF">HMPREF9194_01795</name>
</gene>
<sequence>MWEIVYHPEAKQELKALDGAQQKIVLKAITKVAQNPESNVKGGYGKPLGNKGGNNLTGLFKIKLKGSGLRIVYKLEQTDLDNIMKIIVISVRQDNEVYEIAAKRESR</sequence>
<proteinExistence type="predicted"/>
<evidence type="ECO:0000313" key="3">
    <source>
        <dbReference type="Proteomes" id="UP000014541"/>
    </source>
</evidence>
<dbReference type="InterPro" id="IPR007712">
    <property type="entry name" value="RelE/ParE_toxin"/>
</dbReference>
<dbReference type="AlphaFoldDB" id="S3L3S2"/>
<keyword evidence="1" id="KW-1277">Toxin-antitoxin system</keyword>
<dbReference type="Proteomes" id="UP000014541">
    <property type="component" value="Unassembled WGS sequence"/>
</dbReference>
<evidence type="ECO:0000256" key="1">
    <source>
        <dbReference type="ARBA" id="ARBA00022649"/>
    </source>
</evidence>
<dbReference type="Pfam" id="PF05016">
    <property type="entry name" value="ParE_toxin"/>
    <property type="match status" value="1"/>
</dbReference>
<dbReference type="OrthoDB" id="362883at2"/>
<dbReference type="SUPFAM" id="SSF143011">
    <property type="entry name" value="RelE-like"/>
    <property type="match status" value="1"/>
</dbReference>
<dbReference type="RefSeq" id="WP_016526058.1">
    <property type="nucleotide sequence ID" value="NZ_KE332518.1"/>
</dbReference>
<keyword evidence="3" id="KW-1185">Reference proteome</keyword>
<protein>
    <recommendedName>
        <fullName evidence="4">RelE/StbE family addiction module toxin</fullName>
    </recommendedName>
</protein>
<dbReference type="eggNOG" id="COG2026">
    <property type="taxonomic scope" value="Bacteria"/>
</dbReference>
<dbReference type="Gene3D" id="3.30.2310.20">
    <property type="entry name" value="RelE-like"/>
    <property type="match status" value="1"/>
</dbReference>
<dbReference type="HOGENOM" id="CLU_155761_0_2_12"/>
<organism evidence="2 3">
    <name type="scientific">Treponema maltophilum ATCC 51939</name>
    <dbReference type="NCBI Taxonomy" id="1125699"/>
    <lineage>
        <taxon>Bacteria</taxon>
        <taxon>Pseudomonadati</taxon>
        <taxon>Spirochaetota</taxon>
        <taxon>Spirochaetia</taxon>
        <taxon>Spirochaetales</taxon>
        <taxon>Treponemataceae</taxon>
        <taxon>Treponema</taxon>
    </lineage>
</organism>
<reference evidence="2 3" key="1">
    <citation type="submission" date="2013-04" db="EMBL/GenBank/DDBJ databases">
        <title>The Genome Sequence of Treponema maltophilum ATCC 51939.</title>
        <authorList>
            <consortium name="The Broad Institute Genomics Platform"/>
            <person name="Earl A."/>
            <person name="Ward D."/>
            <person name="Feldgarden M."/>
            <person name="Gevers D."/>
            <person name="Leonetti C."/>
            <person name="Blanton J.M."/>
            <person name="Dewhirst F.E."/>
            <person name="Izard J."/>
            <person name="Walker B."/>
            <person name="Young S."/>
            <person name="Zeng Q."/>
            <person name="Gargeya S."/>
            <person name="Fitzgerald M."/>
            <person name="Haas B."/>
            <person name="Abouelleil A."/>
            <person name="Allen A.W."/>
            <person name="Alvarado L."/>
            <person name="Arachchi H.M."/>
            <person name="Berlin A.M."/>
            <person name="Chapman S.B."/>
            <person name="Gainer-Dewar J."/>
            <person name="Goldberg J."/>
            <person name="Griggs A."/>
            <person name="Gujja S."/>
            <person name="Hansen M."/>
            <person name="Howarth C."/>
            <person name="Imamovic A."/>
            <person name="Ireland A."/>
            <person name="Larimer J."/>
            <person name="McCowan C."/>
            <person name="Murphy C."/>
            <person name="Pearson M."/>
            <person name="Poon T.W."/>
            <person name="Priest M."/>
            <person name="Roberts A."/>
            <person name="Saif S."/>
            <person name="Shea T."/>
            <person name="Sisk P."/>
            <person name="Sykes S."/>
            <person name="Wortman J."/>
            <person name="Nusbaum C."/>
            <person name="Birren B."/>
        </authorList>
    </citation>
    <scope>NUCLEOTIDE SEQUENCE [LARGE SCALE GENOMIC DNA]</scope>
    <source>
        <strain evidence="2 3">ATCC 51939</strain>
    </source>
</reference>
<evidence type="ECO:0000313" key="2">
    <source>
        <dbReference type="EMBL" id="EPF31449.1"/>
    </source>
</evidence>
<comment type="caution">
    <text evidence="2">The sequence shown here is derived from an EMBL/GenBank/DDBJ whole genome shotgun (WGS) entry which is preliminary data.</text>
</comment>
<dbReference type="EMBL" id="ATFF01000006">
    <property type="protein sequence ID" value="EPF31449.1"/>
    <property type="molecule type" value="Genomic_DNA"/>
</dbReference>
<name>S3L3S2_TREMA</name>
<accession>S3L3S2</accession>
<evidence type="ECO:0008006" key="4">
    <source>
        <dbReference type="Google" id="ProtNLM"/>
    </source>
</evidence>
<dbReference type="InterPro" id="IPR035093">
    <property type="entry name" value="RelE/ParE_toxin_dom_sf"/>
</dbReference>